<dbReference type="Proteomes" id="UP000316621">
    <property type="component" value="Chromosome 8"/>
</dbReference>
<proteinExistence type="predicted"/>
<sequence>MANASATFLWFANYKRTLSASSSILGLQITDAHHANFGFPLASVTSLADPFPLPSVDINNLKWVKSYKRNRVPFFPVVQIRKQVPRAGNLGHITRISNRLIQLGNGNRHIHEYIQGMQLLCYSSCLHCEKKLSKDSGEYVVREGEIKYGIYFIWQDCLRCEHRVLKKEAAWGLSNIAAGSNGNAAGYWQFNGNSGAMCQREANLFRLDTTVSFFMYVDR</sequence>
<reference evidence="1 2" key="1">
    <citation type="journal article" date="2018" name="Science">
        <title>The opium poppy genome and morphinan production.</title>
        <authorList>
            <person name="Guo L."/>
            <person name="Winzer T."/>
            <person name="Yang X."/>
            <person name="Li Y."/>
            <person name="Ning Z."/>
            <person name="He Z."/>
            <person name="Teodor R."/>
            <person name="Lu Y."/>
            <person name="Bowser T.A."/>
            <person name="Graham I.A."/>
            <person name="Ye K."/>
        </authorList>
    </citation>
    <scope>NUCLEOTIDE SEQUENCE [LARGE SCALE GENOMIC DNA]</scope>
    <source>
        <strain evidence="2">cv. HN1</strain>
        <tissue evidence="1">Leaves</tissue>
    </source>
</reference>
<gene>
    <name evidence="1" type="ORF">C5167_048253</name>
</gene>
<accession>A0A4Y7KK75</accession>
<dbReference type="AlphaFoldDB" id="A0A4Y7KK75"/>
<dbReference type="Gramene" id="RZC72772">
    <property type="protein sequence ID" value="RZC72772"/>
    <property type="gene ID" value="C5167_048253"/>
</dbReference>
<organism evidence="1 2">
    <name type="scientific">Papaver somniferum</name>
    <name type="common">Opium poppy</name>
    <dbReference type="NCBI Taxonomy" id="3469"/>
    <lineage>
        <taxon>Eukaryota</taxon>
        <taxon>Viridiplantae</taxon>
        <taxon>Streptophyta</taxon>
        <taxon>Embryophyta</taxon>
        <taxon>Tracheophyta</taxon>
        <taxon>Spermatophyta</taxon>
        <taxon>Magnoliopsida</taxon>
        <taxon>Ranunculales</taxon>
        <taxon>Papaveraceae</taxon>
        <taxon>Papaveroideae</taxon>
        <taxon>Papaver</taxon>
    </lineage>
</organism>
<protein>
    <submittedName>
        <fullName evidence="1">Uncharacterized protein</fullName>
    </submittedName>
</protein>
<evidence type="ECO:0000313" key="2">
    <source>
        <dbReference type="Proteomes" id="UP000316621"/>
    </source>
</evidence>
<name>A0A4Y7KK75_PAPSO</name>
<dbReference type="EMBL" id="CM010722">
    <property type="protein sequence ID" value="RZC72772.1"/>
    <property type="molecule type" value="Genomic_DNA"/>
</dbReference>
<evidence type="ECO:0000313" key="1">
    <source>
        <dbReference type="EMBL" id="RZC72772.1"/>
    </source>
</evidence>
<dbReference type="STRING" id="3469.A0A4Y7KK75"/>
<keyword evidence="2" id="KW-1185">Reference proteome</keyword>